<evidence type="ECO:0000256" key="10">
    <source>
        <dbReference type="RuleBase" id="RU361207"/>
    </source>
</evidence>
<dbReference type="NCBIfam" id="TIGR00217">
    <property type="entry name" value="malQ"/>
    <property type="match status" value="1"/>
</dbReference>
<sequence>MTLPLSWQGQRQAGVLLHPTCLPGGGDLGPAARDFVDFLAASGFRVWQMLPVGPVHADGSPYLSQSSFAGNTGLISPDDIVGLGLLPDGIDPENLKSPERRELLTQVHGTLPDHPEHRHALALFREANGGWLDDYALFRCLARHHGNRPWPRWPTAESHRDPERLATLHADLAPEIELECLGQYLFALQWQALHDYAADRGIQLFGDLPVYVAHNSVDVWCHPELFELDDAGHPAEVAGVPPDAFAEHGQYWGNPVYRWDRHKQDGYRWWIDRLGHQLRRFDLLRLDHFRGFEAYWSIPAGAATAAEGRWRQGPGIQLFNAMYESLGPLPLVAEDLGEITPAVERLRQGLDCPGMRVLQFAFDGDATNPHRPHNHRVDTVVYTGTHDNDTTLGWWHACDATTRTTAMDYLATPSGPMPWPLIQTALNSVGQLAIIPLQDLLGLGSEARMNTPGTTHGNWQWQLEPGDPPLSLIPHLRHALTISGRCGPVTPSACTPSPGDAGDGD</sequence>
<dbReference type="Gene3D" id="3.20.20.80">
    <property type="entry name" value="Glycosidases"/>
    <property type="match status" value="1"/>
</dbReference>
<evidence type="ECO:0000256" key="4">
    <source>
        <dbReference type="ARBA" id="ARBA00020295"/>
    </source>
</evidence>
<dbReference type="GO" id="GO:0004134">
    <property type="term" value="F:4-alpha-glucanotransferase activity"/>
    <property type="evidence" value="ECO:0007669"/>
    <property type="project" value="UniProtKB-EC"/>
</dbReference>
<proteinExistence type="inferred from homology"/>
<comment type="similarity">
    <text evidence="2 10">Belongs to the disproportionating enzyme family.</text>
</comment>
<evidence type="ECO:0000256" key="5">
    <source>
        <dbReference type="ARBA" id="ARBA00022676"/>
    </source>
</evidence>
<evidence type="ECO:0000256" key="8">
    <source>
        <dbReference type="ARBA" id="ARBA00031423"/>
    </source>
</evidence>
<dbReference type="PANTHER" id="PTHR32438:SF5">
    <property type="entry name" value="4-ALPHA-GLUCANOTRANSFERASE DPE1, CHLOROPLASTIC_AMYLOPLASTIC"/>
    <property type="match status" value="1"/>
</dbReference>
<gene>
    <name evidence="11" type="primary">malQ</name>
    <name evidence="11" type="ORF">GLW01_13660</name>
</gene>
<dbReference type="EC" id="2.4.1.25" evidence="3 10"/>
<evidence type="ECO:0000256" key="2">
    <source>
        <dbReference type="ARBA" id="ARBA00005684"/>
    </source>
</evidence>
<comment type="catalytic activity">
    <reaction evidence="1 10">
        <text>Transfers a segment of a (1-&gt;4)-alpha-D-glucan to a new position in an acceptor, which may be glucose or a (1-&gt;4)-alpha-D-glucan.</text>
        <dbReference type="EC" id="2.4.1.25"/>
    </reaction>
</comment>
<dbReference type="Proteomes" id="UP000460751">
    <property type="component" value="Unassembled WGS sequence"/>
</dbReference>
<keyword evidence="7 10" id="KW-0119">Carbohydrate metabolism</keyword>
<protein>
    <recommendedName>
        <fullName evidence="4 10">4-alpha-glucanotransferase</fullName>
        <ecNumber evidence="3 10">2.4.1.25</ecNumber>
    </recommendedName>
    <alternativeName>
        <fullName evidence="8 10">Amylomaltase</fullName>
    </alternativeName>
    <alternativeName>
        <fullName evidence="9 10">Disproportionating enzyme</fullName>
    </alternativeName>
</protein>
<comment type="caution">
    <text evidence="11">The sequence shown here is derived from an EMBL/GenBank/DDBJ whole genome shotgun (WGS) entry which is preliminary data.</text>
</comment>
<evidence type="ECO:0000256" key="6">
    <source>
        <dbReference type="ARBA" id="ARBA00022679"/>
    </source>
</evidence>
<dbReference type="NCBIfam" id="NF011080">
    <property type="entry name" value="PRK14508.1-3"/>
    <property type="match status" value="1"/>
</dbReference>
<dbReference type="EMBL" id="WMEX01000008">
    <property type="protein sequence ID" value="MYL27836.1"/>
    <property type="molecule type" value="Genomic_DNA"/>
</dbReference>
<dbReference type="PANTHER" id="PTHR32438">
    <property type="entry name" value="4-ALPHA-GLUCANOTRANSFERASE DPE1, CHLOROPLASTIC/AMYLOPLASTIC"/>
    <property type="match status" value="1"/>
</dbReference>
<dbReference type="AlphaFoldDB" id="A0A9X5B5Q6"/>
<keyword evidence="12" id="KW-1185">Reference proteome</keyword>
<evidence type="ECO:0000256" key="3">
    <source>
        <dbReference type="ARBA" id="ARBA00012560"/>
    </source>
</evidence>
<dbReference type="InterPro" id="IPR003385">
    <property type="entry name" value="Glyco_hydro_77"/>
</dbReference>
<organism evidence="11 12">
    <name type="scientific">Vreelandella halophila</name>
    <dbReference type="NCBI Taxonomy" id="86177"/>
    <lineage>
        <taxon>Bacteria</taxon>
        <taxon>Pseudomonadati</taxon>
        <taxon>Pseudomonadota</taxon>
        <taxon>Gammaproteobacteria</taxon>
        <taxon>Oceanospirillales</taxon>
        <taxon>Halomonadaceae</taxon>
        <taxon>Vreelandella</taxon>
    </lineage>
</organism>
<dbReference type="GO" id="GO:0005975">
    <property type="term" value="P:carbohydrate metabolic process"/>
    <property type="evidence" value="ECO:0007669"/>
    <property type="project" value="InterPro"/>
</dbReference>
<reference evidence="11 12" key="1">
    <citation type="submission" date="2019-11" db="EMBL/GenBank/DDBJ databases">
        <title>Genome sequences of 17 halophilic strains isolated from different environments.</title>
        <authorList>
            <person name="Furrow R.E."/>
        </authorList>
    </citation>
    <scope>NUCLEOTIDE SEQUENCE [LARGE SCALE GENOMIC DNA]</scope>
    <source>
        <strain evidence="11 12">22507_15_FS</strain>
    </source>
</reference>
<dbReference type="OrthoDB" id="9763489at2"/>
<dbReference type="Pfam" id="PF02446">
    <property type="entry name" value="Glyco_hydro_77"/>
    <property type="match status" value="1"/>
</dbReference>
<evidence type="ECO:0000256" key="9">
    <source>
        <dbReference type="ARBA" id="ARBA00031501"/>
    </source>
</evidence>
<dbReference type="SUPFAM" id="SSF51445">
    <property type="entry name" value="(Trans)glycosidases"/>
    <property type="match status" value="1"/>
</dbReference>
<evidence type="ECO:0000313" key="12">
    <source>
        <dbReference type="Proteomes" id="UP000460751"/>
    </source>
</evidence>
<dbReference type="RefSeq" id="WP_160899394.1">
    <property type="nucleotide sequence ID" value="NZ_WMEX01000008.1"/>
</dbReference>
<accession>A0A9X5B5Q6</accession>
<name>A0A9X5B5Q6_9GAMM</name>
<evidence type="ECO:0000256" key="1">
    <source>
        <dbReference type="ARBA" id="ARBA00000439"/>
    </source>
</evidence>
<evidence type="ECO:0000256" key="7">
    <source>
        <dbReference type="ARBA" id="ARBA00023277"/>
    </source>
</evidence>
<keyword evidence="5 10" id="KW-0328">Glycosyltransferase</keyword>
<evidence type="ECO:0000313" key="11">
    <source>
        <dbReference type="EMBL" id="MYL27836.1"/>
    </source>
</evidence>
<keyword evidence="6 10" id="KW-0808">Transferase</keyword>
<dbReference type="InterPro" id="IPR017853">
    <property type="entry name" value="GH"/>
</dbReference>